<dbReference type="GO" id="GO:0019867">
    <property type="term" value="C:outer membrane"/>
    <property type="evidence" value="ECO:0007669"/>
    <property type="project" value="InterPro"/>
</dbReference>
<sequence>MRYFLAFFVAIFICGCGYKPVSKITQDLVGERIYVDVIISKEEPKNSVWIKDAVKEGMVARLNKNLSSKESADTSIIISVKDLNYEAIIYDEFGYITSYKAFLRLNYKTRFKDGTVVDIPATGEYDFSVARRQKSVRYADSVISDTQKYEAIKEASKEAFDEYIANLAVKGYRNGSSNR</sequence>
<dbReference type="AlphaFoldDB" id="A0A1X0U3K0"/>
<dbReference type="Pfam" id="PF04390">
    <property type="entry name" value="LptE"/>
    <property type="match status" value="1"/>
</dbReference>
<comment type="caution">
    <text evidence="1">The sequence shown here is derived from an EMBL/GenBank/DDBJ whole genome shotgun (WGS) entry which is preliminary data.</text>
</comment>
<dbReference type="GO" id="GO:0043165">
    <property type="term" value="P:Gram-negative-bacterium-type cell outer membrane assembly"/>
    <property type="evidence" value="ECO:0007669"/>
    <property type="project" value="InterPro"/>
</dbReference>
<dbReference type="PROSITE" id="PS51257">
    <property type="entry name" value="PROKAR_LIPOPROTEIN"/>
    <property type="match status" value="1"/>
</dbReference>
<dbReference type="Proteomes" id="UP000192671">
    <property type="component" value="Unassembled WGS sequence"/>
</dbReference>
<reference evidence="1 2" key="1">
    <citation type="journal article" date="2017" name="Gene Rep">
        <title>The ribosomal RNA operon (rrn) of Campylobacter concisus supports molecular typing to genomospecies level.</title>
        <authorList>
            <person name="Huq M."/>
            <person name="Van T.T.H."/>
            <person name="Gurtler V."/>
            <person name="Elshagmani E."/>
            <person name="Allemailem K.S."/>
            <person name="Smooker P.M."/>
            <person name="Istivan T.S."/>
        </authorList>
    </citation>
    <scope>NUCLEOTIDE SEQUENCE [LARGE SCALE GENOMIC DNA]</scope>
    <source>
        <strain evidence="1 2">RCH 26</strain>
    </source>
</reference>
<organism evidence="1 2">
    <name type="scientific">Campylobacter concisus</name>
    <dbReference type="NCBI Taxonomy" id="199"/>
    <lineage>
        <taxon>Bacteria</taxon>
        <taxon>Pseudomonadati</taxon>
        <taxon>Campylobacterota</taxon>
        <taxon>Epsilonproteobacteria</taxon>
        <taxon>Campylobacterales</taxon>
        <taxon>Campylobacteraceae</taxon>
        <taxon>Campylobacter</taxon>
    </lineage>
</organism>
<dbReference type="InterPro" id="IPR007485">
    <property type="entry name" value="LPS_assembly_LptE"/>
</dbReference>
<evidence type="ECO:0000313" key="1">
    <source>
        <dbReference type="EMBL" id="ORI08692.1"/>
    </source>
</evidence>
<evidence type="ECO:0000313" key="2">
    <source>
        <dbReference type="Proteomes" id="UP000192671"/>
    </source>
</evidence>
<protein>
    <submittedName>
        <fullName evidence="1">Penicillin-binding protein</fullName>
    </submittedName>
</protein>
<name>A0A1X0U3K0_9BACT</name>
<accession>A0A1X0U3K0</accession>
<dbReference type="EMBL" id="LVWL01000018">
    <property type="protein sequence ID" value="ORI08692.1"/>
    <property type="molecule type" value="Genomic_DNA"/>
</dbReference>
<gene>
    <name evidence="1" type="ORF">A3835_04035</name>
</gene>
<proteinExistence type="predicted"/>